<evidence type="ECO:0000313" key="2">
    <source>
        <dbReference type="Proteomes" id="UP001589793"/>
    </source>
</evidence>
<gene>
    <name evidence="1" type="ORF">ACFFF6_03380</name>
</gene>
<sequence>MPKPPLLLDVDGCLSVFPHEEVHRITSPHEAVGPDGGTYVLNLRPELPAWLEELGEAFELVWCTTWSTANEAVGPLLGLPPLDQVPFPPVWEDVPAMLCRKTEHVRRFAAERGHTVLAWVDDEVIREDARALERDWTGTAVVRRWQRAFVETPPLRSALAVTTMPDDGITRAHVEQLLAWAGIDAAGPGQS</sequence>
<dbReference type="RefSeq" id="WP_376978217.1">
    <property type="nucleotide sequence ID" value="NZ_JBHLSV010000003.1"/>
</dbReference>
<proteinExistence type="predicted"/>
<evidence type="ECO:0008006" key="3">
    <source>
        <dbReference type="Google" id="ProtNLM"/>
    </source>
</evidence>
<evidence type="ECO:0000313" key="1">
    <source>
        <dbReference type="EMBL" id="MFC0672995.1"/>
    </source>
</evidence>
<accession>A0ABV6R7N9</accession>
<dbReference type="EMBL" id="JBHLSV010000003">
    <property type="protein sequence ID" value="MFC0672995.1"/>
    <property type="molecule type" value="Genomic_DNA"/>
</dbReference>
<organism evidence="1 2">
    <name type="scientific">Brachybacterium hainanense</name>
    <dbReference type="NCBI Taxonomy" id="1541174"/>
    <lineage>
        <taxon>Bacteria</taxon>
        <taxon>Bacillati</taxon>
        <taxon>Actinomycetota</taxon>
        <taxon>Actinomycetes</taxon>
        <taxon>Micrococcales</taxon>
        <taxon>Dermabacteraceae</taxon>
        <taxon>Brachybacterium</taxon>
    </lineage>
</organism>
<reference evidence="1 2" key="1">
    <citation type="submission" date="2024-09" db="EMBL/GenBank/DDBJ databases">
        <authorList>
            <person name="Sun Q."/>
            <person name="Mori K."/>
        </authorList>
    </citation>
    <scope>NUCLEOTIDE SEQUENCE [LARGE SCALE GENOMIC DNA]</scope>
    <source>
        <strain evidence="1 2">CICC 10874</strain>
    </source>
</reference>
<protein>
    <recommendedName>
        <fullName evidence="3">Secreted protein</fullName>
    </recommendedName>
</protein>
<name>A0ABV6R7N9_9MICO</name>
<dbReference type="Proteomes" id="UP001589793">
    <property type="component" value="Unassembled WGS sequence"/>
</dbReference>
<keyword evidence="2" id="KW-1185">Reference proteome</keyword>
<comment type="caution">
    <text evidence="1">The sequence shown here is derived from an EMBL/GenBank/DDBJ whole genome shotgun (WGS) entry which is preliminary data.</text>
</comment>